<sequence>MAKYAAGQRTGLSDVWALDVEGGRGGDGCVSFARSGGSATRGGSLRNFGRPSGGDGGRGANIWIEASDEVSDLGGVATPLLRGRRGQSGRGDMVRGKDAEDTVLRVPLGTVVRRLPRSTTEEPDTLTREAIEAARNVATEGISLEHEAMKAHYVFYPGWEDRGEILEWEKQAARTSQGRRLLEQIGRRPSTTGDSASSSTVIDVHDMIEPGQRVLVATGGQGGHGNRWFATRDRPPAKFASRGLAGEQCRLELELKQLAQVGLVGAPNVGKSTLLRAMTRARPAVASYAFTTIRPGIGVLAFEDGLQIRIADIPGLVEGAAEDRGLGLTFLRHVERTRLLLLVVDLTSNAPWCGLDTLVRELSAYKADLLQRPVLLVANKADAPQAKQNWDRWWRAWTATSPLAAIHDDLPEELASLRVQGVMAISALEQKNTERLARQIRQLVTMHE</sequence>
<dbReference type="SUPFAM" id="SSF82051">
    <property type="entry name" value="Obg GTP-binding protein N-terminal domain"/>
    <property type="match status" value="1"/>
</dbReference>
<dbReference type="InterPro" id="IPR006169">
    <property type="entry name" value="GTP1_OBG_dom"/>
</dbReference>
<dbReference type="SUPFAM" id="SSF52540">
    <property type="entry name" value="P-loop containing nucleoside triphosphate hydrolases"/>
    <property type="match status" value="1"/>
</dbReference>
<dbReference type="PANTHER" id="PTHR11702">
    <property type="entry name" value="DEVELOPMENTALLY REGULATED GTP-BINDING PROTEIN-RELATED"/>
    <property type="match status" value="1"/>
</dbReference>
<protein>
    <submittedName>
        <fullName evidence="7">P-loop containing nucleoside triphosphate hydrolase protein</fullName>
    </submittedName>
</protein>
<feature type="compositionally biased region" description="Polar residues" evidence="4">
    <location>
        <begin position="189"/>
        <end position="199"/>
    </location>
</feature>
<dbReference type="Gene3D" id="3.40.50.300">
    <property type="entry name" value="P-loop containing nucleotide triphosphate hydrolases"/>
    <property type="match status" value="1"/>
</dbReference>
<dbReference type="InterPro" id="IPR036726">
    <property type="entry name" value="GTP1_OBG_dom_sf"/>
</dbReference>
<dbReference type="InterPro" id="IPR027417">
    <property type="entry name" value="P-loop_NTPase"/>
</dbReference>
<dbReference type="InterPro" id="IPR045086">
    <property type="entry name" value="OBG_GTPase"/>
</dbReference>
<keyword evidence="8" id="KW-1185">Reference proteome</keyword>
<evidence type="ECO:0000259" key="5">
    <source>
        <dbReference type="PROSITE" id="PS51710"/>
    </source>
</evidence>
<organism evidence="7 8">
    <name type="scientific">Syncephalis pseudoplumigaleata</name>
    <dbReference type="NCBI Taxonomy" id="1712513"/>
    <lineage>
        <taxon>Eukaryota</taxon>
        <taxon>Fungi</taxon>
        <taxon>Fungi incertae sedis</taxon>
        <taxon>Zoopagomycota</taxon>
        <taxon>Zoopagomycotina</taxon>
        <taxon>Zoopagomycetes</taxon>
        <taxon>Zoopagales</taxon>
        <taxon>Piptocephalidaceae</taxon>
        <taxon>Syncephalis</taxon>
    </lineage>
</organism>
<comment type="similarity">
    <text evidence="1">Belongs to the TRAFAC class OBG-HflX-like GTPase superfamily. OBG GTPase family.</text>
</comment>
<dbReference type="PROSITE" id="PS51883">
    <property type="entry name" value="OBG"/>
    <property type="match status" value="1"/>
</dbReference>
<keyword evidence="2" id="KW-0547">Nucleotide-binding</keyword>
<dbReference type="InterPro" id="IPR014100">
    <property type="entry name" value="GTP-bd_Obg/CgtA"/>
</dbReference>
<name>A0A4P9Z764_9FUNG</name>
<dbReference type="PROSITE" id="PS51710">
    <property type="entry name" value="G_OBG"/>
    <property type="match status" value="1"/>
</dbReference>
<dbReference type="InterPro" id="IPR006073">
    <property type="entry name" value="GTP-bd"/>
</dbReference>
<feature type="domain" description="Obg" evidence="6">
    <location>
        <begin position="10"/>
        <end position="258"/>
    </location>
</feature>
<dbReference type="CDD" id="cd01898">
    <property type="entry name" value="Obg"/>
    <property type="match status" value="1"/>
</dbReference>
<evidence type="ECO:0000313" key="7">
    <source>
        <dbReference type="EMBL" id="RKP27721.1"/>
    </source>
</evidence>
<dbReference type="Proteomes" id="UP000278143">
    <property type="component" value="Unassembled WGS sequence"/>
</dbReference>
<dbReference type="OrthoDB" id="347018at2759"/>
<feature type="domain" description="OBG-type G" evidence="5">
    <location>
        <begin position="259"/>
        <end position="445"/>
    </location>
</feature>
<dbReference type="Pfam" id="PF01018">
    <property type="entry name" value="GTP1_OBG"/>
    <property type="match status" value="2"/>
</dbReference>
<dbReference type="GO" id="GO:0003924">
    <property type="term" value="F:GTPase activity"/>
    <property type="evidence" value="ECO:0007669"/>
    <property type="project" value="InterPro"/>
</dbReference>
<accession>A0A4P9Z764</accession>
<evidence type="ECO:0000256" key="2">
    <source>
        <dbReference type="ARBA" id="ARBA00022741"/>
    </source>
</evidence>
<dbReference type="GO" id="GO:0000287">
    <property type="term" value="F:magnesium ion binding"/>
    <property type="evidence" value="ECO:0007669"/>
    <property type="project" value="InterPro"/>
</dbReference>
<gene>
    <name evidence="7" type="ORF">SYNPS1DRAFT_26644</name>
</gene>
<dbReference type="Gene3D" id="2.70.210.12">
    <property type="entry name" value="GTP1/OBG domain"/>
    <property type="match status" value="1"/>
</dbReference>
<dbReference type="PANTHER" id="PTHR11702:SF31">
    <property type="entry name" value="MITOCHONDRIAL RIBOSOME-ASSOCIATED GTPASE 2"/>
    <property type="match status" value="1"/>
</dbReference>
<feature type="region of interest" description="Disordered" evidence="4">
    <location>
        <begin position="179"/>
        <end position="199"/>
    </location>
</feature>
<evidence type="ECO:0000256" key="4">
    <source>
        <dbReference type="SAM" id="MobiDB-lite"/>
    </source>
</evidence>
<keyword evidence="3" id="KW-0342">GTP-binding</keyword>
<dbReference type="GO" id="GO:0005739">
    <property type="term" value="C:mitochondrion"/>
    <property type="evidence" value="ECO:0007669"/>
    <property type="project" value="TreeGrafter"/>
</dbReference>
<evidence type="ECO:0000313" key="8">
    <source>
        <dbReference type="Proteomes" id="UP000278143"/>
    </source>
</evidence>
<evidence type="ECO:0000256" key="1">
    <source>
        <dbReference type="ARBA" id="ARBA00007699"/>
    </source>
</evidence>
<reference evidence="8" key="1">
    <citation type="journal article" date="2018" name="Nat. Microbiol.">
        <title>Leveraging single-cell genomics to expand the fungal tree of life.</title>
        <authorList>
            <person name="Ahrendt S.R."/>
            <person name="Quandt C.A."/>
            <person name="Ciobanu D."/>
            <person name="Clum A."/>
            <person name="Salamov A."/>
            <person name="Andreopoulos B."/>
            <person name="Cheng J.F."/>
            <person name="Woyke T."/>
            <person name="Pelin A."/>
            <person name="Henrissat B."/>
            <person name="Reynolds N.K."/>
            <person name="Benny G.L."/>
            <person name="Smith M.E."/>
            <person name="James T.Y."/>
            <person name="Grigoriev I.V."/>
        </authorList>
    </citation>
    <scope>NUCLEOTIDE SEQUENCE [LARGE SCALE GENOMIC DNA]</scope>
    <source>
        <strain evidence="8">Benny S71-1</strain>
    </source>
</reference>
<keyword evidence="7" id="KW-0378">Hydrolase</keyword>
<dbReference type="Pfam" id="PF01926">
    <property type="entry name" value="MMR_HSR1"/>
    <property type="match status" value="1"/>
</dbReference>
<dbReference type="AlphaFoldDB" id="A0A4P9Z764"/>
<dbReference type="InterPro" id="IPR031167">
    <property type="entry name" value="G_OBG"/>
</dbReference>
<evidence type="ECO:0000256" key="3">
    <source>
        <dbReference type="ARBA" id="ARBA00023134"/>
    </source>
</evidence>
<dbReference type="GO" id="GO:0042254">
    <property type="term" value="P:ribosome biogenesis"/>
    <property type="evidence" value="ECO:0007669"/>
    <property type="project" value="UniProtKB-UniRule"/>
</dbReference>
<evidence type="ECO:0000259" key="6">
    <source>
        <dbReference type="PROSITE" id="PS51883"/>
    </source>
</evidence>
<dbReference type="GO" id="GO:0005525">
    <property type="term" value="F:GTP binding"/>
    <property type="evidence" value="ECO:0007669"/>
    <property type="project" value="UniProtKB-KW"/>
</dbReference>
<dbReference type="PRINTS" id="PR00326">
    <property type="entry name" value="GTP1OBG"/>
</dbReference>
<dbReference type="EMBL" id="KZ989162">
    <property type="protein sequence ID" value="RKP27721.1"/>
    <property type="molecule type" value="Genomic_DNA"/>
</dbReference>
<dbReference type="PIRSF" id="PIRSF002401">
    <property type="entry name" value="GTP_bd_Obg/CgtA"/>
    <property type="match status" value="1"/>
</dbReference>
<proteinExistence type="inferred from homology"/>